<accession>A0A2W5HD29</accession>
<organism evidence="1 2">
    <name type="scientific">Pseudopedobacter saltans</name>
    <dbReference type="NCBI Taxonomy" id="151895"/>
    <lineage>
        <taxon>Bacteria</taxon>
        <taxon>Pseudomonadati</taxon>
        <taxon>Bacteroidota</taxon>
        <taxon>Sphingobacteriia</taxon>
        <taxon>Sphingobacteriales</taxon>
        <taxon>Sphingobacteriaceae</taxon>
        <taxon>Pseudopedobacter</taxon>
    </lineage>
</organism>
<evidence type="ECO:0000313" key="1">
    <source>
        <dbReference type="EMBL" id="PZP51609.1"/>
    </source>
</evidence>
<proteinExistence type="predicted"/>
<evidence type="ECO:0000313" key="2">
    <source>
        <dbReference type="Proteomes" id="UP000249645"/>
    </source>
</evidence>
<name>A0A2W5HD29_9SPHI</name>
<protein>
    <submittedName>
        <fullName evidence="1">Uncharacterized protein</fullName>
    </submittedName>
</protein>
<dbReference type="Proteomes" id="UP000249645">
    <property type="component" value="Unassembled WGS sequence"/>
</dbReference>
<dbReference type="EMBL" id="QFOI01000026">
    <property type="protein sequence ID" value="PZP51609.1"/>
    <property type="molecule type" value="Genomic_DNA"/>
</dbReference>
<dbReference type="AlphaFoldDB" id="A0A2W5HD29"/>
<comment type="caution">
    <text evidence="1">The sequence shown here is derived from an EMBL/GenBank/DDBJ whole genome shotgun (WGS) entry which is preliminary data.</text>
</comment>
<sequence length="65" mass="7452">MKTKIIHITSGDGPMECQRAVVLVMEEFRKEALQQDIKIYDVDATLSTRSDTFVSVAFRIEGRIY</sequence>
<gene>
    <name evidence="1" type="ORF">DI598_02855</name>
</gene>
<reference evidence="1 2" key="1">
    <citation type="submission" date="2017-11" db="EMBL/GenBank/DDBJ databases">
        <title>Infants hospitalized years apart are colonized by the same room-sourced microbial strains.</title>
        <authorList>
            <person name="Brooks B."/>
            <person name="Olm M.R."/>
            <person name="Firek B.A."/>
            <person name="Baker R."/>
            <person name="Thomas B.C."/>
            <person name="Morowitz M.J."/>
            <person name="Banfield J.F."/>
        </authorList>
    </citation>
    <scope>NUCLEOTIDE SEQUENCE [LARGE SCALE GENOMIC DNA]</scope>
    <source>
        <strain evidence="1">S2_009_000_R2_76</strain>
    </source>
</reference>